<dbReference type="Proteomes" id="UP000236075">
    <property type="component" value="Unassembled WGS sequence"/>
</dbReference>
<evidence type="ECO:0000313" key="3">
    <source>
        <dbReference type="Proteomes" id="UP000236075"/>
    </source>
</evidence>
<sequence>MNRLFHAAKKAAPSRKRNAIPPFPSNFRMKEGSLSPHAVAGGMAVSGTQENDAALSLFRFYRLAACIFSAFT</sequence>
<evidence type="ECO:0000313" key="2">
    <source>
        <dbReference type="EMBL" id="PND00495.1"/>
    </source>
</evidence>
<feature type="compositionally biased region" description="Basic residues" evidence="1">
    <location>
        <begin position="1"/>
        <end position="18"/>
    </location>
</feature>
<dbReference type="EMBL" id="PJLB01000011">
    <property type="protein sequence ID" value="PND00495.1"/>
    <property type="molecule type" value="Genomic_DNA"/>
</dbReference>
<proteinExistence type="predicted"/>
<dbReference type="AlphaFoldDB" id="A0AAX0WJP9"/>
<gene>
    <name evidence="2" type="ORF">CXT95_09760</name>
</gene>
<feature type="region of interest" description="Disordered" evidence="1">
    <location>
        <begin position="1"/>
        <end position="24"/>
    </location>
</feature>
<organism evidence="2 3">
    <name type="scientific">Akkermansia muciniphila</name>
    <dbReference type="NCBI Taxonomy" id="239935"/>
    <lineage>
        <taxon>Bacteria</taxon>
        <taxon>Pseudomonadati</taxon>
        <taxon>Verrucomicrobiota</taxon>
        <taxon>Verrucomicrobiia</taxon>
        <taxon>Verrucomicrobiales</taxon>
        <taxon>Akkermansiaceae</taxon>
        <taxon>Akkermansia</taxon>
    </lineage>
</organism>
<evidence type="ECO:0000256" key="1">
    <source>
        <dbReference type="SAM" id="MobiDB-lite"/>
    </source>
</evidence>
<protein>
    <submittedName>
        <fullName evidence="2">Uncharacterized protein</fullName>
    </submittedName>
</protein>
<name>A0AAX0WJP9_9BACT</name>
<comment type="caution">
    <text evidence="2">The sequence shown here is derived from an EMBL/GenBank/DDBJ whole genome shotgun (WGS) entry which is preliminary data.</text>
</comment>
<reference evidence="2 3" key="1">
    <citation type="journal article" date="2017" name="BMC Genomics">
        <title>Genome sequencing of 39 Akkermansia muciniphila isolates reveals its population structure, genomic and functional diverisity, and global distribution in mammalian gut microbiotas.</title>
        <authorList>
            <person name="Guo X."/>
            <person name="Li S."/>
            <person name="Zhang J."/>
            <person name="Wu F."/>
            <person name="Li X."/>
            <person name="Wu D."/>
            <person name="Zhang M."/>
            <person name="Ou Z."/>
            <person name="Jie Z."/>
            <person name="Yan Q."/>
            <person name="Li P."/>
            <person name="Yi J."/>
            <person name="Peng Y."/>
        </authorList>
    </citation>
    <scope>NUCLEOTIDE SEQUENCE [LARGE SCALE GENOMIC DNA]</scope>
    <source>
        <strain evidence="2 3">GP28</strain>
    </source>
</reference>
<accession>A0AAX0WJP9</accession>